<keyword evidence="1" id="KW-0812">Transmembrane</keyword>
<feature type="signal peptide" evidence="2">
    <location>
        <begin position="1"/>
        <end position="19"/>
    </location>
</feature>
<dbReference type="AlphaFoldDB" id="A0A1H9N7P6"/>
<feature type="chain" id="PRO_5011628983" description="PEP-CTERM protein-sorting domain-containing protein" evidence="2">
    <location>
        <begin position="20"/>
        <end position="121"/>
    </location>
</feature>
<evidence type="ECO:0000256" key="1">
    <source>
        <dbReference type="SAM" id="Phobius"/>
    </source>
</evidence>
<proteinExistence type="predicted"/>
<dbReference type="STRING" id="390241.SAMN04488023_10790"/>
<evidence type="ECO:0000313" key="3">
    <source>
        <dbReference type="EMBL" id="SER31942.1"/>
    </source>
</evidence>
<gene>
    <name evidence="3" type="ORF">SAMN04488023_10790</name>
</gene>
<name>A0A1H9N7P6_9SPHI</name>
<sequence>MYKLFLIAMLLLWSGSAIAQSGCYVAGDSKVYTSTRTDGSFRYASGGTTVSHNNCVYQTSNSCEVYDVFVFWAVNYRTGYYATYTFPCPLDDYVGILIILAGLIGVFILRKSHFYLISMCN</sequence>
<organism evidence="3 4">
    <name type="scientific">Pedobacter rhizosphaerae</name>
    <dbReference type="NCBI Taxonomy" id="390241"/>
    <lineage>
        <taxon>Bacteria</taxon>
        <taxon>Pseudomonadati</taxon>
        <taxon>Bacteroidota</taxon>
        <taxon>Sphingobacteriia</taxon>
        <taxon>Sphingobacteriales</taxon>
        <taxon>Sphingobacteriaceae</taxon>
        <taxon>Pedobacter</taxon>
    </lineage>
</organism>
<keyword evidence="2" id="KW-0732">Signal</keyword>
<dbReference type="EMBL" id="FOGG01000007">
    <property type="protein sequence ID" value="SER31942.1"/>
    <property type="molecule type" value="Genomic_DNA"/>
</dbReference>
<reference evidence="3 4" key="1">
    <citation type="submission" date="2016-10" db="EMBL/GenBank/DDBJ databases">
        <authorList>
            <person name="de Groot N.N."/>
        </authorList>
    </citation>
    <scope>NUCLEOTIDE SEQUENCE [LARGE SCALE GENOMIC DNA]</scope>
    <source>
        <strain evidence="3 4">DSM 18610</strain>
    </source>
</reference>
<evidence type="ECO:0008006" key="5">
    <source>
        <dbReference type="Google" id="ProtNLM"/>
    </source>
</evidence>
<protein>
    <recommendedName>
        <fullName evidence="5">PEP-CTERM protein-sorting domain-containing protein</fullName>
    </recommendedName>
</protein>
<feature type="transmembrane region" description="Helical" evidence="1">
    <location>
        <begin position="93"/>
        <end position="109"/>
    </location>
</feature>
<keyword evidence="1" id="KW-1133">Transmembrane helix</keyword>
<evidence type="ECO:0000256" key="2">
    <source>
        <dbReference type="SAM" id="SignalP"/>
    </source>
</evidence>
<accession>A0A1H9N7P6</accession>
<evidence type="ECO:0000313" key="4">
    <source>
        <dbReference type="Proteomes" id="UP000199572"/>
    </source>
</evidence>
<keyword evidence="1" id="KW-0472">Membrane</keyword>
<keyword evidence="4" id="KW-1185">Reference proteome</keyword>
<dbReference type="RefSeq" id="WP_090883120.1">
    <property type="nucleotide sequence ID" value="NZ_FOGG01000007.1"/>
</dbReference>
<dbReference type="Proteomes" id="UP000199572">
    <property type="component" value="Unassembled WGS sequence"/>
</dbReference>